<feature type="region of interest" description="Disordered" evidence="5">
    <location>
        <begin position="221"/>
        <end position="245"/>
    </location>
</feature>
<sequence length="432" mass="44798">MLSSRFAALIAASNGGIESNGTWVGVVLALVGNSVISLSFILQKIAQMKASQRNVPFTKIWMWWLGLFCMVGGEFGNFYAFAFAPAALISPLGALGVIMNAILSFIFLKERMNPHVVVYALICAVVGSFTVMGGKGGSSLIQTTLSVSNQLFHPLPWILLALLHYRSSEVYYVLFTTGSILAGTILYQEFNDLTWYGTISFFLGVAVVFSGIYLTTSTPKPNEAAPVAPATPSPQPDAKGEEREPLITSEEAKAKADLEAPLLGVEAQYPQLATAAAAPGKVPQAVSAQAGAPAPATAPAAGAETVGRAVRDATLAAVGQPVQYVVHHQDLTPTDGAAAPLSTSTGSGHSGRIPRRSSQVMFELSSTAPAPAQGYPGPDPTTPHGVTGDRAPLPSAAAQPQPQTATLQAEPALGPAPTTGPDPTATLAPLTL</sequence>
<evidence type="ECO:0000256" key="1">
    <source>
        <dbReference type="ARBA" id="ARBA00004141"/>
    </source>
</evidence>
<accession>A0ABQ8UHR7</accession>
<dbReference type="PANTHER" id="PTHR12570">
    <property type="match status" value="1"/>
</dbReference>
<evidence type="ECO:0000256" key="6">
    <source>
        <dbReference type="SAM" id="Phobius"/>
    </source>
</evidence>
<evidence type="ECO:0000313" key="8">
    <source>
        <dbReference type="Proteomes" id="UP001141327"/>
    </source>
</evidence>
<dbReference type="Pfam" id="PF05653">
    <property type="entry name" value="Mg_trans_NIPA"/>
    <property type="match status" value="3"/>
</dbReference>
<feature type="transmembrane region" description="Helical" evidence="6">
    <location>
        <begin position="115"/>
        <end position="134"/>
    </location>
</feature>
<feature type="compositionally biased region" description="Low complexity" evidence="5">
    <location>
        <begin position="391"/>
        <end position="432"/>
    </location>
</feature>
<dbReference type="InterPro" id="IPR008521">
    <property type="entry name" value="Mg_trans_NIPA"/>
</dbReference>
<keyword evidence="2 6" id="KW-0812">Transmembrane</keyword>
<evidence type="ECO:0000256" key="2">
    <source>
        <dbReference type="ARBA" id="ARBA00022692"/>
    </source>
</evidence>
<dbReference type="PANTHER" id="PTHR12570:SF65">
    <property type="entry name" value="MAGNESIUM TRANSPORTER NIPA9-RELATED"/>
    <property type="match status" value="1"/>
</dbReference>
<keyword evidence="8" id="KW-1185">Reference proteome</keyword>
<dbReference type="Proteomes" id="UP001141327">
    <property type="component" value="Unassembled WGS sequence"/>
</dbReference>
<comment type="subcellular location">
    <subcellularLocation>
        <location evidence="1">Membrane</location>
        <topology evidence="1">Multi-pass membrane protein</topology>
    </subcellularLocation>
</comment>
<feature type="region of interest" description="Disordered" evidence="5">
    <location>
        <begin position="368"/>
        <end position="432"/>
    </location>
</feature>
<organism evidence="7 8">
    <name type="scientific">Paratrimastix pyriformis</name>
    <dbReference type="NCBI Taxonomy" id="342808"/>
    <lineage>
        <taxon>Eukaryota</taxon>
        <taxon>Metamonada</taxon>
        <taxon>Preaxostyla</taxon>
        <taxon>Paratrimastigidae</taxon>
        <taxon>Paratrimastix</taxon>
    </lineage>
</organism>
<comment type="caution">
    <text evidence="7">The sequence shown here is derived from an EMBL/GenBank/DDBJ whole genome shotgun (WGS) entry which is preliminary data.</text>
</comment>
<feature type="region of interest" description="Disordered" evidence="5">
    <location>
        <begin position="335"/>
        <end position="354"/>
    </location>
</feature>
<dbReference type="SUPFAM" id="SSF103481">
    <property type="entry name" value="Multidrug resistance efflux transporter EmrE"/>
    <property type="match status" value="1"/>
</dbReference>
<gene>
    <name evidence="7" type="ORF">PAPYR_7321</name>
</gene>
<proteinExistence type="predicted"/>
<feature type="transmembrane region" description="Helical" evidence="6">
    <location>
        <begin position="63"/>
        <end position="82"/>
    </location>
</feature>
<dbReference type="InterPro" id="IPR037185">
    <property type="entry name" value="EmrE-like"/>
</dbReference>
<evidence type="ECO:0000256" key="4">
    <source>
        <dbReference type="ARBA" id="ARBA00023136"/>
    </source>
</evidence>
<feature type="transmembrane region" description="Helical" evidence="6">
    <location>
        <begin position="23"/>
        <end position="42"/>
    </location>
</feature>
<keyword evidence="4 6" id="KW-0472">Membrane</keyword>
<feature type="transmembrane region" description="Helical" evidence="6">
    <location>
        <begin position="170"/>
        <end position="187"/>
    </location>
</feature>
<feature type="transmembrane region" description="Helical" evidence="6">
    <location>
        <begin position="193"/>
        <end position="214"/>
    </location>
</feature>
<reference evidence="7" key="1">
    <citation type="journal article" date="2022" name="bioRxiv">
        <title>Genomics of Preaxostyla Flagellates Illuminates Evolutionary Transitions and the Path Towards Mitochondrial Loss.</title>
        <authorList>
            <person name="Novak L.V.F."/>
            <person name="Treitli S.C."/>
            <person name="Pyrih J."/>
            <person name="Halakuc P."/>
            <person name="Pipaliya S.V."/>
            <person name="Vacek V."/>
            <person name="Brzon O."/>
            <person name="Soukal P."/>
            <person name="Eme L."/>
            <person name="Dacks J.B."/>
            <person name="Karnkowska A."/>
            <person name="Elias M."/>
            <person name="Hampl V."/>
        </authorList>
    </citation>
    <scope>NUCLEOTIDE SEQUENCE</scope>
    <source>
        <strain evidence="7">RCP-MX</strain>
    </source>
</reference>
<dbReference type="EMBL" id="JAPMOS010000051">
    <property type="protein sequence ID" value="KAJ4457247.1"/>
    <property type="molecule type" value="Genomic_DNA"/>
</dbReference>
<keyword evidence="3 6" id="KW-1133">Transmembrane helix</keyword>
<feature type="transmembrane region" description="Helical" evidence="6">
    <location>
        <begin position="88"/>
        <end position="108"/>
    </location>
</feature>
<evidence type="ECO:0000256" key="5">
    <source>
        <dbReference type="SAM" id="MobiDB-lite"/>
    </source>
</evidence>
<evidence type="ECO:0000313" key="7">
    <source>
        <dbReference type="EMBL" id="KAJ4457247.1"/>
    </source>
</evidence>
<evidence type="ECO:0000256" key="3">
    <source>
        <dbReference type="ARBA" id="ARBA00022989"/>
    </source>
</evidence>
<protein>
    <submittedName>
        <fullName evidence="7">Magnesium transporter NIPA3</fullName>
    </submittedName>
</protein>
<name>A0ABQ8UHR7_9EUKA</name>